<dbReference type="InterPro" id="IPR000529">
    <property type="entry name" value="Ribosomal_bS6"/>
</dbReference>
<keyword evidence="6" id="KW-1185">Reference proteome</keyword>
<proteinExistence type="inferred from homology"/>
<dbReference type="WBParaSite" id="DME_0000233701-mRNA-1">
    <property type="protein sequence ID" value="DME_0000233701-mRNA-1"/>
    <property type="gene ID" value="DME_0000233701"/>
</dbReference>
<dbReference type="Gene3D" id="3.30.70.60">
    <property type="match status" value="1"/>
</dbReference>
<comment type="similarity">
    <text evidence="1">Belongs to the bacterial ribosomal protein bS6 family.</text>
</comment>
<dbReference type="EMBL" id="UYYG01001156">
    <property type="protein sequence ID" value="VDN56724.1"/>
    <property type="molecule type" value="Genomic_DNA"/>
</dbReference>
<dbReference type="STRING" id="318479.A0A0N4U620"/>
<evidence type="ECO:0000256" key="1">
    <source>
        <dbReference type="ARBA" id="ARBA00009512"/>
    </source>
</evidence>
<dbReference type="OrthoDB" id="268530at2759"/>
<dbReference type="Proteomes" id="UP000274756">
    <property type="component" value="Unassembled WGS sequence"/>
</dbReference>
<evidence type="ECO:0000256" key="3">
    <source>
        <dbReference type="ARBA" id="ARBA00035365"/>
    </source>
</evidence>
<reference evidence="7" key="1">
    <citation type="submission" date="2016-04" db="UniProtKB">
        <authorList>
            <consortium name="WormBaseParasite"/>
        </authorList>
    </citation>
    <scope>IDENTIFICATION</scope>
</reference>
<dbReference type="SUPFAM" id="SSF54995">
    <property type="entry name" value="Ribosomal protein S6"/>
    <property type="match status" value="1"/>
</dbReference>
<dbReference type="CDD" id="cd15465">
    <property type="entry name" value="bS6_mito"/>
    <property type="match status" value="1"/>
</dbReference>
<dbReference type="InterPro" id="IPR035980">
    <property type="entry name" value="Ribosomal_bS6_sf"/>
</dbReference>
<dbReference type="Proteomes" id="UP000038040">
    <property type="component" value="Unplaced"/>
</dbReference>
<dbReference type="GO" id="GO:0005840">
    <property type="term" value="C:ribosome"/>
    <property type="evidence" value="ECO:0007669"/>
    <property type="project" value="InterPro"/>
</dbReference>
<evidence type="ECO:0000313" key="4">
    <source>
        <dbReference type="EMBL" id="VDN56724.1"/>
    </source>
</evidence>
<gene>
    <name evidence="4" type="ORF">DME_LOCUS6697</name>
</gene>
<name>A0A0N4U620_DRAME</name>
<evidence type="ECO:0000313" key="5">
    <source>
        <dbReference type="Proteomes" id="UP000038040"/>
    </source>
</evidence>
<protein>
    <recommendedName>
        <fullName evidence="2">Small ribosomal subunit protein bS6m</fullName>
    </recommendedName>
    <alternativeName>
        <fullName evidence="3">28S ribosomal protein S6, mitochondrial</fullName>
    </alternativeName>
</protein>
<reference evidence="4 6" key="2">
    <citation type="submission" date="2018-11" db="EMBL/GenBank/DDBJ databases">
        <authorList>
            <consortium name="Pathogen Informatics"/>
        </authorList>
    </citation>
    <scope>NUCLEOTIDE SEQUENCE [LARGE SCALE GENOMIC DNA]</scope>
</reference>
<dbReference type="InterPro" id="IPR014717">
    <property type="entry name" value="Transl_elong_EF1B/ribsomal_bS6"/>
</dbReference>
<dbReference type="GO" id="GO:0006412">
    <property type="term" value="P:translation"/>
    <property type="evidence" value="ECO:0007669"/>
    <property type="project" value="InterPro"/>
</dbReference>
<dbReference type="GO" id="GO:0003735">
    <property type="term" value="F:structural constituent of ribosome"/>
    <property type="evidence" value="ECO:0007669"/>
    <property type="project" value="InterPro"/>
</dbReference>
<evidence type="ECO:0000313" key="6">
    <source>
        <dbReference type="Proteomes" id="UP000274756"/>
    </source>
</evidence>
<dbReference type="GO" id="GO:0019843">
    <property type="term" value="F:rRNA binding"/>
    <property type="evidence" value="ECO:0007669"/>
    <property type="project" value="InterPro"/>
</dbReference>
<sequence>MPYYEVTYITRSLSKNDLFTVLKRAATTLLSNGAIIMGMESLGHRDLPYKRISRVDKQPVYTTNMFLMKTYMPLETKRKVLELGRNDTDLIHIAIVSSAELDCPPFECNLEEILKPPAQRKSVEDLRNDQKLGRFTRQMIFKRTEMEWKSIPKSYPIPPPRS</sequence>
<dbReference type="AlphaFoldDB" id="A0A0N4U620"/>
<organism evidence="5 7">
    <name type="scientific">Dracunculus medinensis</name>
    <name type="common">Guinea worm</name>
    <dbReference type="NCBI Taxonomy" id="318479"/>
    <lineage>
        <taxon>Eukaryota</taxon>
        <taxon>Metazoa</taxon>
        <taxon>Ecdysozoa</taxon>
        <taxon>Nematoda</taxon>
        <taxon>Chromadorea</taxon>
        <taxon>Rhabditida</taxon>
        <taxon>Spirurina</taxon>
        <taxon>Dracunculoidea</taxon>
        <taxon>Dracunculidae</taxon>
        <taxon>Dracunculus</taxon>
    </lineage>
</organism>
<accession>A0A0N4U620</accession>
<evidence type="ECO:0000313" key="7">
    <source>
        <dbReference type="WBParaSite" id="DME_0000233701-mRNA-1"/>
    </source>
</evidence>
<evidence type="ECO:0000256" key="2">
    <source>
        <dbReference type="ARBA" id="ARBA00035170"/>
    </source>
</evidence>
<dbReference type="Pfam" id="PF01250">
    <property type="entry name" value="Ribosomal_S6"/>
    <property type="match status" value="1"/>
</dbReference>